<evidence type="ECO:0000313" key="4">
    <source>
        <dbReference type="EMBL" id="ORZ27032.1"/>
    </source>
</evidence>
<keyword evidence="1" id="KW-0863">Zinc-finger</keyword>
<dbReference type="InterPro" id="IPR007527">
    <property type="entry name" value="Znf_SWIM"/>
</dbReference>
<dbReference type="Proteomes" id="UP000193648">
    <property type="component" value="Unassembled WGS sequence"/>
</dbReference>
<sequence>MAVSSVEDKTSSVSEIVVLFRDRKHFCTCALSTNKGFVCRHYFWMMQEDNRFTYHIKMVLRRWFQENKQEGKAVEDMIEGEPFVNASTRKALDPIGSLPDEGTATLQAFYPPLSVPKSNRRSKKRYAAVMGMSKAIAEAMTKASVQDDDFGKVMDSLDSIQKSTNISTKETGLTAGSDEVVKAQDGADSDCLFKGIPVESIIDGDILNGKGRPRSRRFTASYEDKRSKNEPAEPTAETPARSMQAKRRKVGSESLVWQIPKTISDFK</sequence>
<comment type="caution">
    <text evidence="4">The sequence shown here is derived from an EMBL/GenBank/DDBJ whole genome shotgun (WGS) entry which is preliminary data.</text>
</comment>
<dbReference type="GeneID" id="33561607"/>
<dbReference type="OrthoDB" id="2365809at2759"/>
<dbReference type="InParanoid" id="A0A1Y2H1W7"/>
<protein>
    <recommendedName>
        <fullName evidence="3">SWIM-type domain-containing protein</fullName>
    </recommendedName>
</protein>
<dbReference type="EMBL" id="MCFF01000005">
    <property type="protein sequence ID" value="ORZ27032.1"/>
    <property type="molecule type" value="Genomic_DNA"/>
</dbReference>
<organism evidence="4 5">
    <name type="scientific">Lobosporangium transversale</name>
    <dbReference type="NCBI Taxonomy" id="64571"/>
    <lineage>
        <taxon>Eukaryota</taxon>
        <taxon>Fungi</taxon>
        <taxon>Fungi incertae sedis</taxon>
        <taxon>Mucoromycota</taxon>
        <taxon>Mortierellomycotina</taxon>
        <taxon>Mortierellomycetes</taxon>
        <taxon>Mortierellales</taxon>
        <taxon>Mortierellaceae</taxon>
        <taxon>Lobosporangium</taxon>
    </lineage>
</organism>
<accession>A0A1Y2H1W7</accession>
<evidence type="ECO:0000313" key="5">
    <source>
        <dbReference type="Proteomes" id="UP000193648"/>
    </source>
</evidence>
<dbReference type="RefSeq" id="XP_021884779.1">
    <property type="nucleotide sequence ID" value="XM_022019762.1"/>
</dbReference>
<gene>
    <name evidence="4" type="ORF">BCR41DRAFT_181021</name>
</gene>
<dbReference type="STRING" id="64571.A0A1Y2H1W7"/>
<name>A0A1Y2H1W7_9FUNG</name>
<dbReference type="GO" id="GO:0008270">
    <property type="term" value="F:zinc ion binding"/>
    <property type="evidence" value="ECO:0007669"/>
    <property type="project" value="UniProtKB-KW"/>
</dbReference>
<evidence type="ECO:0000259" key="3">
    <source>
        <dbReference type="PROSITE" id="PS50966"/>
    </source>
</evidence>
<evidence type="ECO:0000256" key="2">
    <source>
        <dbReference type="SAM" id="MobiDB-lite"/>
    </source>
</evidence>
<feature type="region of interest" description="Disordered" evidence="2">
    <location>
        <begin position="207"/>
        <end position="254"/>
    </location>
</feature>
<dbReference type="AlphaFoldDB" id="A0A1Y2H1W7"/>
<keyword evidence="5" id="KW-1185">Reference proteome</keyword>
<keyword evidence="1" id="KW-0479">Metal-binding</keyword>
<keyword evidence="1" id="KW-0862">Zinc</keyword>
<dbReference type="PROSITE" id="PS50966">
    <property type="entry name" value="ZF_SWIM"/>
    <property type="match status" value="1"/>
</dbReference>
<proteinExistence type="predicted"/>
<feature type="domain" description="SWIM-type" evidence="3">
    <location>
        <begin position="16"/>
        <end position="50"/>
    </location>
</feature>
<feature type="compositionally biased region" description="Basic and acidic residues" evidence="2">
    <location>
        <begin position="222"/>
        <end position="231"/>
    </location>
</feature>
<evidence type="ECO:0000256" key="1">
    <source>
        <dbReference type="PROSITE-ProRule" id="PRU00325"/>
    </source>
</evidence>
<reference evidence="4 5" key="1">
    <citation type="submission" date="2016-07" db="EMBL/GenBank/DDBJ databases">
        <title>Pervasive Adenine N6-methylation of Active Genes in Fungi.</title>
        <authorList>
            <consortium name="DOE Joint Genome Institute"/>
            <person name="Mondo S.J."/>
            <person name="Dannebaum R.O."/>
            <person name="Kuo R.C."/>
            <person name="Labutti K."/>
            <person name="Haridas S."/>
            <person name="Kuo A."/>
            <person name="Salamov A."/>
            <person name="Ahrendt S.R."/>
            <person name="Lipzen A."/>
            <person name="Sullivan W."/>
            <person name="Andreopoulos W.B."/>
            <person name="Clum A."/>
            <person name="Lindquist E."/>
            <person name="Daum C."/>
            <person name="Ramamoorthy G.K."/>
            <person name="Gryganskyi A."/>
            <person name="Culley D."/>
            <person name="Magnuson J.K."/>
            <person name="James T.Y."/>
            <person name="O'Malley M.A."/>
            <person name="Stajich J.E."/>
            <person name="Spatafora J.W."/>
            <person name="Visel A."/>
            <person name="Grigoriev I.V."/>
        </authorList>
    </citation>
    <scope>NUCLEOTIDE SEQUENCE [LARGE SCALE GENOMIC DNA]</scope>
    <source>
        <strain evidence="4 5">NRRL 3116</strain>
    </source>
</reference>